<accession>A0A1I2ERD9</accession>
<dbReference type="InterPro" id="IPR014985">
    <property type="entry name" value="WbqC"/>
</dbReference>
<organism evidence="1 2">
    <name type="scientific">Thermophagus xiamenensis</name>
    <dbReference type="NCBI Taxonomy" id="385682"/>
    <lineage>
        <taxon>Bacteria</taxon>
        <taxon>Pseudomonadati</taxon>
        <taxon>Bacteroidota</taxon>
        <taxon>Bacteroidia</taxon>
        <taxon>Marinilabiliales</taxon>
        <taxon>Marinilabiliaceae</taxon>
        <taxon>Thermophagus</taxon>
    </lineage>
</organism>
<dbReference type="EMBL" id="FONA01000024">
    <property type="protein sequence ID" value="SFE95622.1"/>
    <property type="molecule type" value="Genomic_DNA"/>
</dbReference>
<dbReference type="InParanoid" id="A0A1I2ERD9"/>
<evidence type="ECO:0000313" key="1">
    <source>
        <dbReference type="EMBL" id="SFE95622.1"/>
    </source>
</evidence>
<evidence type="ECO:0000313" key="2">
    <source>
        <dbReference type="Proteomes" id="UP000181976"/>
    </source>
</evidence>
<name>A0A1I2ERD9_9BACT</name>
<dbReference type="Proteomes" id="UP000181976">
    <property type="component" value="Unassembled WGS sequence"/>
</dbReference>
<dbReference type="AlphaFoldDB" id="A0A1I2ERD9"/>
<reference evidence="1 2" key="1">
    <citation type="submission" date="2016-10" db="EMBL/GenBank/DDBJ databases">
        <authorList>
            <person name="de Groot N.N."/>
        </authorList>
    </citation>
    <scope>NUCLEOTIDE SEQUENCE [LARGE SCALE GENOMIC DNA]</scope>
    <source>
        <strain evidence="1 2">DSM 19012</strain>
    </source>
</reference>
<sequence length="214" mass="24935">MIRQILMSQTCFGPVQYFVHLMHADKVIIEQHTNYQRQTYRNRYRILGANGPLTLSVPIEKGKTPKTKDKDVKIAYHTQWQAHQWRSIVSAYNSSPYFQFYKDDIEPFFVKKYSRLFDLNLEITHLICDLLDISTPIEPSSSFVKEPGEEVLDLRETIHPKKPLEQVDPFIKIIPYKQVFDDRFGFVPNLSILDLLFNKGPEATLILNEMAQGG</sequence>
<protein>
    <submittedName>
        <fullName evidence="1">WbqC-like protein family protein</fullName>
    </submittedName>
</protein>
<dbReference type="STRING" id="385682.SAMN05444380_12417"/>
<dbReference type="RefSeq" id="WP_052298955.1">
    <property type="nucleotide sequence ID" value="NZ_AFSL01000046.1"/>
</dbReference>
<keyword evidence="2" id="KW-1185">Reference proteome</keyword>
<dbReference type="OrthoDB" id="1523452at2"/>
<gene>
    <name evidence="1" type="ORF">SAMN05444380_12417</name>
</gene>
<dbReference type="Pfam" id="PF08889">
    <property type="entry name" value="WbqC"/>
    <property type="match status" value="2"/>
</dbReference>
<proteinExistence type="predicted"/>
<dbReference type="eggNOG" id="COG0224">
    <property type="taxonomic scope" value="Bacteria"/>
</dbReference>